<evidence type="ECO:0000256" key="1">
    <source>
        <dbReference type="SAM" id="MobiDB-lite"/>
    </source>
</evidence>
<feature type="region of interest" description="Disordered" evidence="1">
    <location>
        <begin position="396"/>
        <end position="466"/>
    </location>
</feature>
<dbReference type="EMBL" id="BAAAZR010000063">
    <property type="protein sequence ID" value="GAA3845434.1"/>
    <property type="molecule type" value="Genomic_DNA"/>
</dbReference>
<organism evidence="3 4">
    <name type="scientific">Sphaerisporangium flaviroseum</name>
    <dbReference type="NCBI Taxonomy" id="509199"/>
    <lineage>
        <taxon>Bacteria</taxon>
        <taxon>Bacillati</taxon>
        <taxon>Actinomycetota</taxon>
        <taxon>Actinomycetes</taxon>
        <taxon>Streptosporangiales</taxon>
        <taxon>Streptosporangiaceae</taxon>
        <taxon>Sphaerisporangium</taxon>
    </lineage>
</organism>
<gene>
    <name evidence="3" type="ORF">GCM10022226_80830</name>
</gene>
<dbReference type="Pfam" id="PF25547">
    <property type="entry name" value="WXG100_2"/>
    <property type="match status" value="1"/>
</dbReference>
<reference evidence="4" key="1">
    <citation type="journal article" date="2019" name="Int. J. Syst. Evol. Microbiol.">
        <title>The Global Catalogue of Microorganisms (GCM) 10K type strain sequencing project: providing services to taxonomists for standard genome sequencing and annotation.</title>
        <authorList>
            <consortium name="The Broad Institute Genomics Platform"/>
            <consortium name="The Broad Institute Genome Sequencing Center for Infectious Disease"/>
            <person name="Wu L."/>
            <person name="Ma J."/>
        </authorList>
    </citation>
    <scope>NUCLEOTIDE SEQUENCE [LARGE SCALE GENOMIC DNA]</scope>
    <source>
        <strain evidence="4">JCM 16908</strain>
    </source>
</reference>
<keyword evidence="4" id="KW-1185">Reference proteome</keyword>
<feature type="region of interest" description="Disordered" evidence="1">
    <location>
        <begin position="493"/>
        <end position="517"/>
    </location>
</feature>
<protein>
    <recommendedName>
        <fullName evidence="2">Outer membrane channel protein CpnT-like N-terminal domain-containing protein</fullName>
    </recommendedName>
</protein>
<dbReference type="RefSeq" id="WP_344953191.1">
    <property type="nucleotide sequence ID" value="NZ_BAAAZR010000063.1"/>
</dbReference>
<name>A0ABP7JHV6_9ACTN</name>
<comment type="caution">
    <text evidence="3">The sequence shown here is derived from an EMBL/GenBank/DDBJ whole genome shotgun (WGS) entry which is preliminary data.</text>
</comment>
<proteinExistence type="predicted"/>
<evidence type="ECO:0000313" key="3">
    <source>
        <dbReference type="EMBL" id="GAA3845434.1"/>
    </source>
</evidence>
<evidence type="ECO:0000259" key="2">
    <source>
        <dbReference type="Pfam" id="PF25547"/>
    </source>
</evidence>
<dbReference type="Proteomes" id="UP001500888">
    <property type="component" value="Unassembled WGS sequence"/>
</dbReference>
<accession>A0ABP7JHV6</accession>
<evidence type="ECO:0000313" key="4">
    <source>
        <dbReference type="Proteomes" id="UP001500888"/>
    </source>
</evidence>
<feature type="domain" description="Outer membrane channel protein CpnT-like N-terminal" evidence="2">
    <location>
        <begin position="119"/>
        <end position="251"/>
    </location>
</feature>
<dbReference type="InterPro" id="IPR057746">
    <property type="entry name" value="CpnT-like_N"/>
</dbReference>
<sequence>MALTGTQPFGSDELGRAAYNGDAHAGSPGFAAMRDSAIHDLSLAVNLLRGMGHALVTSGERYQRAEQTVLDGIAPLHGQTLPAPHDSGPAAPFTVYRPPAAAGNLPTSTPPPSLWMRALWLLQSVGIGCAWPDGDGDGLERLRDTARAMRAVIGPVADDVAQHAGRVAGSGSGPATHAFTRTARHVHGEHGVLFQLAGHCETLALHCQRSADAVRASQRQCIASALFVILLAASASTLGAWAQGLALTFIRLEGMALRVALRVIREAALGAAFSGGLDTIGRLARDEGFDPRRLLNAMAQGGIAGGLMGGAHAAIPALGMRSPALTTLAGWLQSPGPAGMAGRFVVGGGIGTAAIATTGWVSGHGWDWRHAAETGFGMALVGLGAEGSARAGMRLVEKSDGRPGGANGPRSALDDAARRTALAETAPERRAAEPAPTPPAKAEPTAAPARVHERTGQAGESLPHADAQIRRMSRFGHDDLTGRRPGEIRRILTEESSASGGHAQAPRPGAGEAVRDARRGDNALSELTKRLSQIDPRAQHWLGDRYMEALSKQELRSALTERVERIEKVFRLGPSEQPFRGMTLELTGRGNEQIVYTPREYPDVVLKIRHLELTERLAEVRAEHLADPGMLQRLRDDAGYQTESLARRLSTMRSVYGEGHSVPVQCHGVEFPFPGRVLNELGVKNGFLPEERYTLSAHIAVQPKLDTARSLDLMTGFPPPRAERNLADVREIGNRWVDMTASSAFDAELLARARPRSSMVRLWQAWQHDPELAVSLGDFIIKTREYSETSRELLALRGSGNVVFQQQGRVWNYHLLDALGPSAHWLSLDKSVEWFRRVRDGEVLYGFDRNLATSTFDTYSMLNAIGMSLGVGPYFTLPKDLRPYPWERFVENGMM</sequence>